<proteinExistence type="predicted"/>
<evidence type="ECO:0000313" key="3">
    <source>
        <dbReference type="Proteomes" id="UP001469553"/>
    </source>
</evidence>
<evidence type="ECO:0000256" key="1">
    <source>
        <dbReference type="SAM" id="MobiDB-lite"/>
    </source>
</evidence>
<dbReference type="EMBL" id="JAHRIP010059876">
    <property type="protein sequence ID" value="MEQ2304684.1"/>
    <property type="molecule type" value="Genomic_DNA"/>
</dbReference>
<comment type="caution">
    <text evidence="2">The sequence shown here is derived from an EMBL/GenBank/DDBJ whole genome shotgun (WGS) entry which is preliminary data.</text>
</comment>
<feature type="region of interest" description="Disordered" evidence="1">
    <location>
        <begin position="30"/>
        <end position="65"/>
    </location>
</feature>
<evidence type="ECO:0000313" key="2">
    <source>
        <dbReference type="EMBL" id="MEQ2304684.1"/>
    </source>
</evidence>
<protein>
    <submittedName>
        <fullName evidence="2">Uncharacterized protein</fullName>
    </submittedName>
</protein>
<reference evidence="2 3" key="1">
    <citation type="submission" date="2021-06" db="EMBL/GenBank/DDBJ databases">
        <authorList>
            <person name="Palmer J.M."/>
        </authorList>
    </citation>
    <scope>NUCLEOTIDE SEQUENCE [LARGE SCALE GENOMIC DNA]</scope>
    <source>
        <strain evidence="2 3">AS_MEX2019</strain>
        <tissue evidence="2">Muscle</tissue>
    </source>
</reference>
<sequence>MDFNIKVRYGHFWNFQNKWHLTDFQHNFRRGKGGSRGLPSDATARIKPPPSHKSPSFHTAFEEDRSGEAQRADVFCWQKDINLTGSKEAIRSSIICKVK</sequence>
<name>A0ABV0ZFM3_9TELE</name>
<gene>
    <name evidence="2" type="ORF">AMECASPLE_029770</name>
</gene>
<dbReference type="Proteomes" id="UP001469553">
    <property type="component" value="Unassembled WGS sequence"/>
</dbReference>
<organism evidence="2 3">
    <name type="scientific">Ameca splendens</name>
    <dbReference type="NCBI Taxonomy" id="208324"/>
    <lineage>
        <taxon>Eukaryota</taxon>
        <taxon>Metazoa</taxon>
        <taxon>Chordata</taxon>
        <taxon>Craniata</taxon>
        <taxon>Vertebrata</taxon>
        <taxon>Euteleostomi</taxon>
        <taxon>Actinopterygii</taxon>
        <taxon>Neopterygii</taxon>
        <taxon>Teleostei</taxon>
        <taxon>Neoteleostei</taxon>
        <taxon>Acanthomorphata</taxon>
        <taxon>Ovalentaria</taxon>
        <taxon>Atherinomorphae</taxon>
        <taxon>Cyprinodontiformes</taxon>
        <taxon>Goodeidae</taxon>
        <taxon>Ameca</taxon>
    </lineage>
</organism>
<keyword evidence="3" id="KW-1185">Reference proteome</keyword>
<accession>A0ABV0ZFM3</accession>